<dbReference type="GO" id="GO:0016787">
    <property type="term" value="F:hydrolase activity"/>
    <property type="evidence" value="ECO:0007669"/>
    <property type="project" value="InterPro"/>
</dbReference>
<feature type="domain" description="Beta-lactamase hydrolase-like protein phosphatase-like" evidence="1">
    <location>
        <begin position="11"/>
        <end position="112"/>
    </location>
</feature>
<accession>A0A1I3Z875</accession>
<dbReference type="RefSeq" id="WP_091681649.1">
    <property type="nucleotide sequence ID" value="NZ_FOSN01000007.1"/>
</dbReference>
<dbReference type="NCBIfam" id="TIGR01244">
    <property type="entry name" value="TIGR01244 family sulfur transferase"/>
    <property type="match status" value="1"/>
</dbReference>
<protein>
    <submittedName>
        <fullName evidence="2">TIGR01244 family protein</fullName>
    </submittedName>
</protein>
<evidence type="ECO:0000259" key="1">
    <source>
        <dbReference type="Pfam" id="PF04273"/>
    </source>
</evidence>
<dbReference type="Proteomes" id="UP000198755">
    <property type="component" value="Unassembled WGS sequence"/>
</dbReference>
<proteinExistence type="predicted"/>
<dbReference type="Pfam" id="PF04273">
    <property type="entry name" value="BLH_phosphatase"/>
    <property type="match status" value="1"/>
</dbReference>
<evidence type="ECO:0000313" key="2">
    <source>
        <dbReference type="EMBL" id="SFK40237.1"/>
    </source>
</evidence>
<organism evidence="2 3">
    <name type="scientific">Methylocapsa palsarum</name>
    <dbReference type="NCBI Taxonomy" id="1612308"/>
    <lineage>
        <taxon>Bacteria</taxon>
        <taxon>Pseudomonadati</taxon>
        <taxon>Pseudomonadota</taxon>
        <taxon>Alphaproteobacteria</taxon>
        <taxon>Hyphomicrobiales</taxon>
        <taxon>Beijerinckiaceae</taxon>
        <taxon>Methylocapsa</taxon>
    </lineage>
</organism>
<dbReference type="InterPro" id="IPR029021">
    <property type="entry name" value="Prot-tyrosine_phosphatase-like"/>
</dbReference>
<dbReference type="EMBL" id="FOSN01000007">
    <property type="protein sequence ID" value="SFK40237.1"/>
    <property type="molecule type" value="Genomic_DNA"/>
</dbReference>
<dbReference type="AlphaFoldDB" id="A0A1I3Z875"/>
<gene>
    <name evidence="2" type="ORF">SAMN05444581_107145</name>
</gene>
<dbReference type="Gene3D" id="3.90.190.10">
    <property type="entry name" value="Protein tyrosine phosphatase superfamily"/>
    <property type="match status" value="1"/>
</dbReference>
<reference evidence="2 3" key="1">
    <citation type="submission" date="2016-10" db="EMBL/GenBank/DDBJ databases">
        <authorList>
            <person name="de Groot N.N."/>
        </authorList>
    </citation>
    <scope>NUCLEOTIDE SEQUENCE [LARGE SCALE GENOMIC DNA]</scope>
    <source>
        <strain evidence="2 3">NE2</strain>
    </source>
</reference>
<evidence type="ECO:0000313" key="3">
    <source>
        <dbReference type="Proteomes" id="UP000198755"/>
    </source>
</evidence>
<name>A0A1I3Z875_9HYPH</name>
<keyword evidence="3" id="KW-1185">Reference proteome</keyword>
<dbReference type="STRING" id="1612308.SAMN05444581_107145"/>
<dbReference type="SUPFAM" id="SSF52799">
    <property type="entry name" value="(Phosphotyrosine protein) phosphatases II"/>
    <property type="match status" value="1"/>
</dbReference>
<sequence length="155" mass="16737">MVKQVGDRIFIAVAPKRGNRDIEEVAKGGMNLIINNRPDGESDDQMSSAEIEAAARSVGMDYVHIPVVPTQISDEQIAAMAEAIKQAGDGNILATCRTGMRSMIIFALAQAKIGVDHEELLKLAKTMGFDLIDHRERMVQLNKAHVAAQKAKAAG</sequence>
<dbReference type="InterPro" id="IPR005939">
    <property type="entry name" value="BLH_phosphatase-like"/>
</dbReference>
<dbReference type="OrthoDB" id="9805710at2"/>